<evidence type="ECO:0000313" key="6">
    <source>
        <dbReference type="Proteomes" id="UP001177140"/>
    </source>
</evidence>
<evidence type="ECO:0000256" key="2">
    <source>
        <dbReference type="ARBA" id="ARBA00022729"/>
    </source>
</evidence>
<evidence type="ECO:0000256" key="3">
    <source>
        <dbReference type="SAM" id="SignalP"/>
    </source>
</evidence>
<evidence type="ECO:0000313" key="5">
    <source>
        <dbReference type="EMBL" id="MCL7037586.1"/>
    </source>
</evidence>
<dbReference type="AlphaFoldDB" id="A0AA41SLG0"/>
<dbReference type="GO" id="GO:0016020">
    <property type="term" value="C:membrane"/>
    <property type="evidence" value="ECO:0007669"/>
    <property type="project" value="UniProtKB-SubCell"/>
</dbReference>
<accession>A0AA41SLG0</accession>
<dbReference type="GO" id="GO:0030247">
    <property type="term" value="F:polysaccharide binding"/>
    <property type="evidence" value="ECO:0007669"/>
    <property type="project" value="InterPro"/>
</dbReference>
<dbReference type="Gene3D" id="2.10.25.10">
    <property type="entry name" value="Laminin"/>
    <property type="match status" value="1"/>
</dbReference>
<feature type="chain" id="PRO_5041468579" description="Wall-associated receptor kinase galacturonan-binding domain-containing protein" evidence="3">
    <location>
        <begin position="23"/>
        <end position="353"/>
    </location>
</feature>
<dbReference type="PANTHER" id="PTHR33491">
    <property type="entry name" value="OSJNBA0016N04.9 PROTEIN"/>
    <property type="match status" value="1"/>
</dbReference>
<keyword evidence="2 3" id="KW-0732">Signal</keyword>
<feature type="domain" description="Wall-associated receptor kinase galacturonan-binding" evidence="4">
    <location>
        <begin position="60"/>
        <end position="120"/>
    </location>
</feature>
<comment type="subcellular location">
    <subcellularLocation>
        <location evidence="1">Membrane</location>
        <topology evidence="1">Single-pass membrane protein</topology>
    </subcellularLocation>
</comment>
<name>A0AA41SLG0_PAPNU</name>
<dbReference type="Proteomes" id="UP001177140">
    <property type="component" value="Unassembled WGS sequence"/>
</dbReference>
<dbReference type="InterPro" id="IPR025287">
    <property type="entry name" value="WAK_GUB"/>
</dbReference>
<gene>
    <name evidence="5" type="ORF">MKW94_003157</name>
</gene>
<comment type="caution">
    <text evidence="5">The sequence shown here is derived from an EMBL/GenBank/DDBJ whole genome shotgun (WGS) entry which is preliminary data.</text>
</comment>
<protein>
    <recommendedName>
        <fullName evidence="4">Wall-associated receptor kinase galacturonan-binding domain-containing protein</fullName>
    </recommendedName>
</protein>
<dbReference type="CDD" id="cd00053">
    <property type="entry name" value="EGF"/>
    <property type="match status" value="1"/>
</dbReference>
<evidence type="ECO:0000256" key="1">
    <source>
        <dbReference type="ARBA" id="ARBA00004167"/>
    </source>
</evidence>
<proteinExistence type="predicted"/>
<evidence type="ECO:0000259" key="4">
    <source>
        <dbReference type="Pfam" id="PF13947"/>
    </source>
</evidence>
<feature type="non-terminal residue" evidence="5">
    <location>
        <position position="353"/>
    </location>
</feature>
<dbReference type="EMBL" id="JAJJMA010180893">
    <property type="protein sequence ID" value="MCL7037586.1"/>
    <property type="molecule type" value="Genomic_DNA"/>
</dbReference>
<sequence>MPSLSSVCAFQVLLLVFSTVLCSTTTALDADVVLATRKLQAASTLGSNSTSNDRVTKQGCRDKCGNVSIPYPFGMGSGNCYLDQRFKITCNDSSSSPVAYLKKMHRQYEVLQITPDYVRISVLAPVICDIDNFTSATSKLIDPLTSSSEPDLEGTIFTVSDTRNKLTVLGCNIYGYITTQIFQFGDQISSPSSGCASRCSTGPVALPFSCVGSGCCKVSIPKGLTKFSIQTNRISFGSESTFAIGNYASYGPCNRVTRSRVFLVDQEFSGVLDLLLSKSDLFVTLILDWAISDVTEVYDRRNRVRVLTCAVAQRYPSSYACGHNSYCLESESGYRCKCLTGYQGNPYLLLGCQ</sequence>
<dbReference type="Pfam" id="PF13947">
    <property type="entry name" value="GUB_WAK_bind"/>
    <property type="match status" value="1"/>
</dbReference>
<organism evidence="5 6">
    <name type="scientific">Papaver nudicaule</name>
    <name type="common">Iceland poppy</name>
    <dbReference type="NCBI Taxonomy" id="74823"/>
    <lineage>
        <taxon>Eukaryota</taxon>
        <taxon>Viridiplantae</taxon>
        <taxon>Streptophyta</taxon>
        <taxon>Embryophyta</taxon>
        <taxon>Tracheophyta</taxon>
        <taxon>Spermatophyta</taxon>
        <taxon>Magnoliopsida</taxon>
        <taxon>Ranunculales</taxon>
        <taxon>Papaveraceae</taxon>
        <taxon>Papaveroideae</taxon>
        <taxon>Papaver</taxon>
    </lineage>
</organism>
<keyword evidence="6" id="KW-1185">Reference proteome</keyword>
<feature type="signal peptide" evidence="3">
    <location>
        <begin position="1"/>
        <end position="22"/>
    </location>
</feature>
<reference evidence="5" key="1">
    <citation type="submission" date="2022-03" db="EMBL/GenBank/DDBJ databases">
        <title>A functionally conserved STORR gene fusion in Papaver species that diverged 16.8 million years ago.</title>
        <authorList>
            <person name="Catania T."/>
        </authorList>
    </citation>
    <scope>NUCLEOTIDE SEQUENCE</scope>
    <source>
        <strain evidence="5">S-191538</strain>
    </source>
</reference>